<dbReference type="EMBL" id="JAPVEB010000006">
    <property type="protein sequence ID" value="KAJ5261818.1"/>
    <property type="molecule type" value="Genomic_DNA"/>
</dbReference>
<keyword evidence="2" id="KW-1185">Reference proteome</keyword>
<evidence type="ECO:0000313" key="1">
    <source>
        <dbReference type="EMBL" id="KAJ5261818.1"/>
    </source>
</evidence>
<accession>A0ABQ8WAI2</accession>
<gene>
    <name evidence="1" type="ORF">N7505_008685</name>
</gene>
<dbReference type="Proteomes" id="UP001220256">
    <property type="component" value="Unassembled WGS sequence"/>
</dbReference>
<organism evidence="1 2">
    <name type="scientific">Penicillium chrysogenum</name>
    <name type="common">Penicillium notatum</name>
    <dbReference type="NCBI Taxonomy" id="5076"/>
    <lineage>
        <taxon>Eukaryota</taxon>
        <taxon>Fungi</taxon>
        <taxon>Dikarya</taxon>
        <taxon>Ascomycota</taxon>
        <taxon>Pezizomycotina</taxon>
        <taxon>Eurotiomycetes</taxon>
        <taxon>Eurotiomycetidae</taxon>
        <taxon>Eurotiales</taxon>
        <taxon>Aspergillaceae</taxon>
        <taxon>Penicillium</taxon>
        <taxon>Penicillium chrysogenum species complex</taxon>
    </lineage>
</organism>
<sequence>MPKYAFTTIKSTIDKRMVGCYSIRSCSIRTLLGNNQDPEFFIEWEKADQARRKEAAQNGAHIRRSPPTAAAYKAHQVEQARVDPNAIGGLYRTVIWSQQGPQVDVGEAY</sequence>
<protein>
    <submittedName>
        <fullName evidence="1">Uncharacterized protein</fullName>
    </submittedName>
</protein>
<reference evidence="1 2" key="1">
    <citation type="journal article" date="2023" name="IMA Fungus">
        <title>Comparative genomic study of the Penicillium genus elucidates a diverse pangenome and 15 lateral gene transfer events.</title>
        <authorList>
            <person name="Petersen C."/>
            <person name="Sorensen T."/>
            <person name="Nielsen M.R."/>
            <person name="Sondergaard T.E."/>
            <person name="Sorensen J.L."/>
            <person name="Fitzpatrick D.A."/>
            <person name="Frisvad J.C."/>
            <person name="Nielsen K.L."/>
        </authorList>
    </citation>
    <scope>NUCLEOTIDE SEQUENCE [LARGE SCALE GENOMIC DNA]</scope>
    <source>
        <strain evidence="1 2">IBT 3361</strain>
    </source>
</reference>
<comment type="caution">
    <text evidence="1">The sequence shown here is derived from an EMBL/GenBank/DDBJ whole genome shotgun (WGS) entry which is preliminary data.</text>
</comment>
<proteinExistence type="predicted"/>
<evidence type="ECO:0000313" key="2">
    <source>
        <dbReference type="Proteomes" id="UP001220256"/>
    </source>
</evidence>
<name>A0ABQ8WAI2_PENCH</name>